<feature type="transmembrane region" description="Helical" evidence="9">
    <location>
        <begin position="649"/>
        <end position="668"/>
    </location>
</feature>
<feature type="transmembrane region" description="Helical" evidence="9">
    <location>
        <begin position="183"/>
        <end position="205"/>
    </location>
</feature>
<dbReference type="Pfam" id="PF12621">
    <property type="entry name" value="PHM7_ext"/>
    <property type="match status" value="1"/>
</dbReference>
<dbReference type="EMBL" id="WIGN01000351">
    <property type="protein sequence ID" value="KAF6797576.1"/>
    <property type="molecule type" value="Genomic_DNA"/>
</dbReference>
<protein>
    <submittedName>
        <fullName evidence="14">Duf221 domain-containing protein</fullName>
    </submittedName>
</protein>
<dbReference type="PANTHER" id="PTHR13018:SF53">
    <property type="entry name" value="DUF221 DOMAIN PROTEIN"/>
    <property type="match status" value="1"/>
</dbReference>
<dbReference type="InterPro" id="IPR027815">
    <property type="entry name" value="CSC1/OSCA1-like_cyt"/>
</dbReference>
<feature type="compositionally biased region" description="Low complexity" evidence="8">
    <location>
        <begin position="316"/>
        <end position="327"/>
    </location>
</feature>
<evidence type="ECO:0000256" key="6">
    <source>
        <dbReference type="ARBA" id="ARBA00023136"/>
    </source>
</evidence>
<evidence type="ECO:0000259" key="11">
    <source>
        <dbReference type="Pfam" id="PF12621"/>
    </source>
</evidence>
<feature type="domain" description="CSC1/OSCA1-like N-terminal transmembrane" evidence="12">
    <location>
        <begin position="40"/>
        <end position="207"/>
    </location>
</feature>
<evidence type="ECO:0000256" key="2">
    <source>
        <dbReference type="ARBA" id="ARBA00007779"/>
    </source>
</evidence>
<dbReference type="GO" id="GO:0005227">
    <property type="term" value="F:calcium-activated cation channel activity"/>
    <property type="evidence" value="ECO:0007669"/>
    <property type="project" value="InterPro"/>
</dbReference>
<feature type="transmembrane region" description="Helical" evidence="9">
    <location>
        <begin position="600"/>
        <end position="621"/>
    </location>
</feature>
<evidence type="ECO:0000256" key="9">
    <source>
        <dbReference type="SAM" id="Phobius"/>
    </source>
</evidence>
<evidence type="ECO:0000256" key="8">
    <source>
        <dbReference type="SAM" id="MobiDB-lite"/>
    </source>
</evidence>
<dbReference type="GO" id="GO:0005886">
    <property type="term" value="C:plasma membrane"/>
    <property type="evidence" value="ECO:0007669"/>
    <property type="project" value="TreeGrafter"/>
</dbReference>
<keyword evidence="6 9" id="KW-0472">Membrane</keyword>
<comment type="subcellular location">
    <subcellularLocation>
        <location evidence="1">Membrane</location>
        <topology evidence="1">Multi-pass membrane protein</topology>
    </subcellularLocation>
</comment>
<evidence type="ECO:0000259" key="10">
    <source>
        <dbReference type="Pfam" id="PF02714"/>
    </source>
</evidence>
<evidence type="ECO:0000256" key="3">
    <source>
        <dbReference type="ARBA" id="ARBA00022448"/>
    </source>
</evidence>
<reference evidence="14 15" key="1">
    <citation type="journal article" date="2020" name="Phytopathology">
        <title>Genome Sequence Resources of Colletotrichum truncatum, C. plurivorum, C. musicola, and C. sojae: Four Species Pathogenic to Soybean (Glycine max).</title>
        <authorList>
            <person name="Rogerio F."/>
            <person name="Boufleur T.R."/>
            <person name="Ciampi-Guillardi M."/>
            <person name="Sukno S.A."/>
            <person name="Thon M.R."/>
            <person name="Massola Junior N.S."/>
            <person name="Baroncelli R."/>
        </authorList>
    </citation>
    <scope>NUCLEOTIDE SEQUENCE [LARGE SCALE GENOMIC DNA]</scope>
    <source>
        <strain evidence="14 15">LFN0009</strain>
    </source>
</reference>
<proteinExistence type="inferred from homology"/>
<feature type="region of interest" description="Disordered" evidence="8">
    <location>
        <begin position="310"/>
        <end position="338"/>
    </location>
</feature>
<feature type="transmembrane region" description="Helical" evidence="9">
    <location>
        <begin position="461"/>
        <end position="487"/>
    </location>
</feature>
<dbReference type="InterPro" id="IPR032880">
    <property type="entry name" value="CSC1/OSCA1-like_N"/>
</dbReference>
<keyword evidence="7" id="KW-0175">Coiled coil</keyword>
<feature type="domain" description="CSC1/OSCA1-like 7TM region" evidence="10">
    <location>
        <begin position="460"/>
        <end position="731"/>
    </location>
</feature>
<feature type="transmembrane region" description="Helical" evidence="9">
    <location>
        <begin position="142"/>
        <end position="163"/>
    </location>
</feature>
<feature type="transmembrane region" description="Helical" evidence="9">
    <location>
        <begin position="38"/>
        <end position="62"/>
    </location>
</feature>
<evidence type="ECO:0000313" key="15">
    <source>
        <dbReference type="Proteomes" id="UP000652219"/>
    </source>
</evidence>
<dbReference type="PANTHER" id="PTHR13018">
    <property type="entry name" value="PROBABLE MEMBRANE PROTEIN DUF221-RELATED"/>
    <property type="match status" value="1"/>
</dbReference>
<dbReference type="AlphaFoldDB" id="A0A8H6MM05"/>
<feature type="transmembrane region" description="Helical" evidence="9">
    <location>
        <begin position="507"/>
        <end position="531"/>
    </location>
</feature>
<evidence type="ECO:0000313" key="14">
    <source>
        <dbReference type="EMBL" id="KAF6797576.1"/>
    </source>
</evidence>
<evidence type="ECO:0000259" key="12">
    <source>
        <dbReference type="Pfam" id="PF13967"/>
    </source>
</evidence>
<evidence type="ECO:0000256" key="5">
    <source>
        <dbReference type="ARBA" id="ARBA00022989"/>
    </source>
</evidence>
<keyword evidence="15" id="KW-1185">Reference proteome</keyword>
<feature type="transmembrane region" description="Helical" evidence="9">
    <location>
        <begin position="552"/>
        <end position="580"/>
    </location>
</feature>
<evidence type="ECO:0000256" key="7">
    <source>
        <dbReference type="SAM" id="Coils"/>
    </source>
</evidence>
<comment type="caution">
    <text evidence="14">The sequence shown here is derived from an EMBL/GenBank/DDBJ whole genome shotgun (WGS) entry which is preliminary data.</text>
</comment>
<evidence type="ECO:0000256" key="4">
    <source>
        <dbReference type="ARBA" id="ARBA00022692"/>
    </source>
</evidence>
<name>A0A8H6MM05_9PEZI</name>
<gene>
    <name evidence="14" type="ORF">CSOJ01_12925</name>
</gene>
<keyword evidence="5 9" id="KW-1133">Transmembrane helix</keyword>
<dbReference type="Proteomes" id="UP000652219">
    <property type="component" value="Unassembled WGS sequence"/>
</dbReference>
<keyword evidence="3" id="KW-0813">Transport</keyword>
<dbReference type="Pfam" id="PF13967">
    <property type="entry name" value="RSN1_TM"/>
    <property type="match status" value="1"/>
</dbReference>
<feature type="transmembrane region" description="Helical" evidence="9">
    <location>
        <begin position="712"/>
        <end position="731"/>
    </location>
</feature>
<evidence type="ECO:0000259" key="13">
    <source>
        <dbReference type="Pfam" id="PF14703"/>
    </source>
</evidence>
<accession>A0A8H6MM05</accession>
<dbReference type="InterPro" id="IPR003864">
    <property type="entry name" value="CSC1/OSCA1-like_7TM"/>
</dbReference>
<feature type="domain" description="10TM putative phosphate transporter extracellular tail" evidence="11">
    <location>
        <begin position="881"/>
        <end position="973"/>
    </location>
</feature>
<dbReference type="InterPro" id="IPR022257">
    <property type="entry name" value="PHM7_ext"/>
</dbReference>
<sequence length="981" mass="110650">MQPANCDGDNRVGSARDNSTCGGTLSKLQLDGSDSSSLMALVSTLIPVLVYAVVCVLIFWILRRRSHRVYSPRTILRNFFSQYAPLRHLCPSRTDILFASEQSIPLPQGWLDWVKPFWSEPDTDVLNRSSLDAFLFLRYLKVLSLICFVGCCITWPTLMWIHASGAGGLTQLDRITIGNIKDPHIFFAHALVAWTFFGFILFTIYRECIYYINLRHAYLLSPYYAKRLSSRTVLFSCVPTKYMDAARLRKVFGDTVKNVWIPRDTSDLERLVKERDETATRLERAEIRLIKMANQRRNKQLKDAMAAASAIPEAVSSPTSSRGSGQSEDAEKGYPHHENTMLPDVNGSVAAQWIGASERPYHRPLANFFRRVDTIKWTRNRIKALTKQINKLRRGFLKGEGRRLPAAFVEFSSQADAERAYQTLAHNRPLHMSPRYIGMRPDEIVWSSLRMQWLERIVRGFMMRAIIAAAIIFWSLPSAFVGAISNIKFLADTFPFLKWMLKLPDPVTGIISGLLPALALSFLMAIVPWMLRGCARLAGVPSLSLIELFVQHAYFAFQVVQVFLVTTLTSAASAAFAQVLQDPFSAKDLLAENLPKASNFYISYILIQCLAVGAASLVRVFDIVRHHIFAKSFDNPRGLFRIWHRQRPIHWGAVFPIFTNMGVIAISYSCIAPVVLGFATVGIFSIYLVYKYNLLYVTNSSIDTRGLVYPRALMHLLVGLYLATICLIGLFALREAYVPMLLMVGFLIFAALIHLSLREAVNPLLYNIPRALALEVEELDGGPTTYYPQDDFLSDADINATYPDFIDSVDESEGPAHETNGTRGVEGTRGLMASITDWSSGALAKKLQKTVEDCGLARPLGYLKYWTNPDPSVQPNFLLHWLHPGVFDDFATLRRLIPNDLPDPTATYPPDYARRAYWPPEMASPAPVVWIPRDPAGVSRQEVEHCRKVVHCTDDGAELNDKCRIEVDLQQAPFWVPRVLY</sequence>
<dbReference type="InterPro" id="IPR045122">
    <property type="entry name" value="Csc1-like"/>
</dbReference>
<feature type="compositionally biased region" description="Basic and acidic residues" evidence="8">
    <location>
        <begin position="329"/>
        <end position="338"/>
    </location>
</feature>
<keyword evidence="4 9" id="KW-0812">Transmembrane</keyword>
<feature type="coiled-coil region" evidence="7">
    <location>
        <begin position="268"/>
        <end position="302"/>
    </location>
</feature>
<feature type="transmembrane region" description="Helical" evidence="9">
    <location>
        <begin position="737"/>
        <end position="757"/>
    </location>
</feature>
<dbReference type="Pfam" id="PF02714">
    <property type="entry name" value="RSN1_7TM"/>
    <property type="match status" value="1"/>
</dbReference>
<dbReference type="Pfam" id="PF14703">
    <property type="entry name" value="PHM7_cyt"/>
    <property type="match status" value="1"/>
</dbReference>
<feature type="transmembrane region" description="Helical" evidence="9">
    <location>
        <begin position="674"/>
        <end position="692"/>
    </location>
</feature>
<evidence type="ECO:0000256" key="1">
    <source>
        <dbReference type="ARBA" id="ARBA00004141"/>
    </source>
</evidence>
<comment type="similarity">
    <text evidence="2">Belongs to the CSC1 (TC 1.A.17) family.</text>
</comment>
<organism evidence="14 15">
    <name type="scientific">Colletotrichum sojae</name>
    <dbReference type="NCBI Taxonomy" id="2175907"/>
    <lineage>
        <taxon>Eukaryota</taxon>
        <taxon>Fungi</taxon>
        <taxon>Dikarya</taxon>
        <taxon>Ascomycota</taxon>
        <taxon>Pezizomycotina</taxon>
        <taxon>Sordariomycetes</taxon>
        <taxon>Hypocreomycetidae</taxon>
        <taxon>Glomerellales</taxon>
        <taxon>Glomerellaceae</taxon>
        <taxon>Colletotrichum</taxon>
        <taxon>Colletotrichum orchidearum species complex</taxon>
    </lineage>
</organism>
<feature type="domain" description="CSC1/OSCA1-like cytosolic" evidence="13">
    <location>
        <begin position="230"/>
        <end position="447"/>
    </location>
</feature>